<comment type="caution">
    <text evidence="1">The sequence shown here is derived from an EMBL/GenBank/DDBJ whole genome shotgun (WGS) entry which is preliminary data.</text>
</comment>
<organism evidence="1 2">
    <name type="scientific">Ammoniphilus resinae</name>
    <dbReference type="NCBI Taxonomy" id="861532"/>
    <lineage>
        <taxon>Bacteria</taxon>
        <taxon>Bacillati</taxon>
        <taxon>Bacillota</taxon>
        <taxon>Bacilli</taxon>
        <taxon>Bacillales</taxon>
        <taxon>Paenibacillaceae</taxon>
        <taxon>Aneurinibacillus group</taxon>
        <taxon>Ammoniphilus</taxon>
    </lineage>
</organism>
<dbReference type="Proteomes" id="UP001519343">
    <property type="component" value="Unassembled WGS sequence"/>
</dbReference>
<proteinExistence type="predicted"/>
<dbReference type="EMBL" id="JAGGKT010000008">
    <property type="protein sequence ID" value="MBP1932942.1"/>
    <property type="molecule type" value="Genomic_DNA"/>
</dbReference>
<keyword evidence="2" id="KW-1185">Reference proteome</keyword>
<evidence type="ECO:0000313" key="1">
    <source>
        <dbReference type="EMBL" id="MBP1932942.1"/>
    </source>
</evidence>
<dbReference type="RefSeq" id="WP_209810964.1">
    <property type="nucleotide sequence ID" value="NZ_JAGGKT010000008.1"/>
</dbReference>
<protein>
    <submittedName>
        <fullName evidence="1">PurR-regulated permease PerM</fullName>
    </submittedName>
</protein>
<accession>A0ABS4GRN4</accession>
<evidence type="ECO:0000313" key="2">
    <source>
        <dbReference type="Proteomes" id="UP001519343"/>
    </source>
</evidence>
<sequence length="131" mass="14652">MKKSTKVLVVAGVVTVIFGFGTVVGSAASDWITQVIGDANTRLTNKKAEKVYQLVDRMQEDVSNAVQIKTSNIIAEKEDYIEAELQRYYDEKINNATNTPEFQQAQEEIDSIVDRVIEEGKSYLDKQFAGN</sequence>
<name>A0ABS4GRN4_9BACL</name>
<gene>
    <name evidence="1" type="ORF">J2Z37_002953</name>
</gene>
<reference evidence="1 2" key="1">
    <citation type="submission" date="2021-03" db="EMBL/GenBank/DDBJ databases">
        <title>Genomic Encyclopedia of Type Strains, Phase IV (KMG-IV): sequencing the most valuable type-strain genomes for metagenomic binning, comparative biology and taxonomic classification.</title>
        <authorList>
            <person name="Goeker M."/>
        </authorList>
    </citation>
    <scope>NUCLEOTIDE SEQUENCE [LARGE SCALE GENOMIC DNA]</scope>
    <source>
        <strain evidence="1 2">DSM 24738</strain>
    </source>
</reference>